<name>A0AAP2CPI3_9RHOB</name>
<protein>
    <submittedName>
        <fullName evidence="1">Uncharacterized protein</fullName>
    </submittedName>
</protein>
<dbReference type="AlphaFoldDB" id="A0AAP2CPI3"/>
<keyword evidence="2" id="KW-1185">Reference proteome</keyword>
<comment type="caution">
    <text evidence="1">The sequence shown here is derived from an EMBL/GenBank/DDBJ whole genome shotgun (WGS) entry which is preliminary data.</text>
</comment>
<evidence type="ECO:0000313" key="1">
    <source>
        <dbReference type="EMBL" id="MBT0958207.1"/>
    </source>
</evidence>
<accession>A0AAP2CPI3</accession>
<organism evidence="1 2">
    <name type="scientific">Harenicola maris</name>
    <dbReference type="NCBI Taxonomy" id="2841044"/>
    <lineage>
        <taxon>Bacteria</taxon>
        <taxon>Pseudomonadati</taxon>
        <taxon>Pseudomonadota</taxon>
        <taxon>Alphaproteobacteria</taxon>
        <taxon>Rhodobacterales</taxon>
        <taxon>Paracoccaceae</taxon>
        <taxon>Harenicola</taxon>
    </lineage>
</organism>
<proteinExistence type="predicted"/>
<dbReference type="EMBL" id="JADQAZ010000002">
    <property type="protein sequence ID" value="MBT0958207.1"/>
    <property type="molecule type" value="Genomic_DNA"/>
</dbReference>
<gene>
    <name evidence="1" type="ORF">IV417_12485</name>
</gene>
<dbReference type="Proteomes" id="UP001315686">
    <property type="component" value="Unassembled WGS sequence"/>
</dbReference>
<sequence>MIKVEISEAGFQVIGELRIALSAETVEDRLKAMEHVQHRFIRSLVENAHSKFGAEWEKIPSMSALAAKVSKSYVQSASTEDIFSDVFHQYEKKNHRGLMVAEQVGQMVFFSIVDRKLEGLHRDGKIIDQVCQQGRARDVPGAKDKDTVRKSWMKYKGVVHLGMALNDAEELKITRAKDVLGMAEEMRLMLCSNCPKGTSEPYVNQDDQISFVYKSGP</sequence>
<dbReference type="RefSeq" id="WP_327794421.1">
    <property type="nucleotide sequence ID" value="NZ_JADQAZ010000002.1"/>
</dbReference>
<evidence type="ECO:0000313" key="2">
    <source>
        <dbReference type="Proteomes" id="UP001315686"/>
    </source>
</evidence>
<reference evidence="1 2" key="1">
    <citation type="journal article" date="2021" name="Arch. Microbiol.">
        <title>Harenicola maris gen. nov., sp. nov. isolated from the Sea of Japan shallow sediments.</title>
        <authorList>
            <person name="Romanenko L.A."/>
            <person name="Kurilenko V.V."/>
            <person name="Chernysheva N.Y."/>
            <person name="Tekutyeva L.A."/>
            <person name="Velansky P.V."/>
            <person name="Svetashev V.I."/>
            <person name="Isaeva M.P."/>
        </authorList>
    </citation>
    <scope>NUCLEOTIDE SEQUENCE [LARGE SCALE GENOMIC DNA]</scope>
    <source>
        <strain evidence="1 2">KMM 3653</strain>
    </source>
</reference>